<dbReference type="InterPro" id="IPR042099">
    <property type="entry name" value="ANL_N_sf"/>
</dbReference>
<dbReference type="RefSeq" id="WP_208312622.1">
    <property type="nucleotide sequence ID" value="NZ_JAELYA010000002.1"/>
</dbReference>
<gene>
    <name evidence="5" type="ORF">JFY56_06005</name>
</gene>
<evidence type="ECO:0000259" key="4">
    <source>
        <dbReference type="Pfam" id="PF13193"/>
    </source>
</evidence>
<dbReference type="Pfam" id="PF13193">
    <property type="entry name" value="AMP-binding_C"/>
    <property type="match status" value="1"/>
</dbReference>
<keyword evidence="6" id="KW-1185">Reference proteome</keyword>
<dbReference type="Gene3D" id="3.40.50.12780">
    <property type="entry name" value="N-terminal domain of ligase-like"/>
    <property type="match status" value="1"/>
</dbReference>
<dbReference type="SUPFAM" id="SSF56801">
    <property type="entry name" value="Acetyl-CoA synthetase-like"/>
    <property type="match status" value="1"/>
</dbReference>
<evidence type="ECO:0000259" key="3">
    <source>
        <dbReference type="Pfam" id="PF00501"/>
    </source>
</evidence>
<dbReference type="Gene3D" id="3.30.300.30">
    <property type="match status" value="1"/>
</dbReference>
<sequence length="530" mass="58146">MTPQRFCNPFAGQDFNWLLATQAAAHGDKPLLIWEPFDRAPTTYSYAQFHDAVGRVAASLAARGVGEGDRVLIHLENCPEFLIAWAACGELGAMAINTNTRSSEEEMRYYVTHSKSSVAITQPGLLGSLSRVREQLRWVVCTEHNAGVPAELPAGTEAFAALLDAQPAAERRRITIDPMRPMYVQYTSGTTSRPKGVVLTHGNALWAARVNALHMELRSDDVHLAVMPLFHTNALAYSFLTSLWTGGSVVLMPKFSASRFWDVAVRNRCTWHSTIPFFFNALLSLPRPEKHYFRLWGTGANDLPQTQALGIKTIGWWGMTETISHPIVGLCGLPNTPMVIGRPATTYQVCVVDDDGNPVATGETGHLRVLGMPGVSLFKEYLDNPEATAASFDEQGWFISGDRVTLLEDGSIRFADRDKDMLKVGGENVASSEIERVLMGCAPGVVAEVAVVAKADRMLNEVPFAFVRLAEGTAAEQHEAIAERLLGFCREMLADFKVPVGVRFVEDFPRATLEKIAKAELRKQLAAEAS</sequence>
<reference evidence="5 6" key="1">
    <citation type="submission" date="2020-12" db="EMBL/GenBank/DDBJ databases">
        <title>Pseudomonas schmalbachii sp. nov. isolated from millipede gut.</title>
        <authorList>
            <person name="Shelomi M."/>
        </authorList>
    </citation>
    <scope>NUCLEOTIDE SEQUENCE [LARGE SCALE GENOMIC DNA]</scope>
    <source>
        <strain evidence="5 6">Milli4</strain>
    </source>
</reference>
<accession>A0ABS3TQB6</accession>
<protein>
    <submittedName>
        <fullName evidence="5">AMP-binding protein</fullName>
    </submittedName>
</protein>
<evidence type="ECO:0000256" key="2">
    <source>
        <dbReference type="ARBA" id="ARBA00022598"/>
    </source>
</evidence>
<dbReference type="InterPro" id="IPR000873">
    <property type="entry name" value="AMP-dep_synth/lig_dom"/>
</dbReference>
<keyword evidence="2" id="KW-0436">Ligase</keyword>
<proteinExistence type="inferred from homology"/>
<feature type="domain" description="AMP-binding enzyme C-terminal" evidence="4">
    <location>
        <begin position="433"/>
        <end position="511"/>
    </location>
</feature>
<dbReference type="PROSITE" id="PS00455">
    <property type="entry name" value="AMP_BINDING"/>
    <property type="match status" value="1"/>
</dbReference>
<evidence type="ECO:0000313" key="6">
    <source>
        <dbReference type="Proteomes" id="UP000669060"/>
    </source>
</evidence>
<evidence type="ECO:0000313" key="5">
    <source>
        <dbReference type="EMBL" id="MBO3274769.1"/>
    </source>
</evidence>
<dbReference type="PANTHER" id="PTHR43201:SF5">
    <property type="entry name" value="MEDIUM-CHAIN ACYL-COA LIGASE ACSF2, MITOCHONDRIAL"/>
    <property type="match status" value="1"/>
</dbReference>
<dbReference type="EMBL" id="JAELYA010000002">
    <property type="protein sequence ID" value="MBO3274769.1"/>
    <property type="molecule type" value="Genomic_DNA"/>
</dbReference>
<dbReference type="Pfam" id="PF00501">
    <property type="entry name" value="AMP-binding"/>
    <property type="match status" value="1"/>
</dbReference>
<dbReference type="InterPro" id="IPR045851">
    <property type="entry name" value="AMP-bd_C_sf"/>
</dbReference>
<dbReference type="InterPro" id="IPR020845">
    <property type="entry name" value="AMP-binding_CS"/>
</dbReference>
<organism evidence="5 6">
    <name type="scientific">Pseudomonas schmalbachii</name>
    <dbReference type="NCBI Taxonomy" id="2816993"/>
    <lineage>
        <taxon>Bacteria</taxon>
        <taxon>Pseudomonadati</taxon>
        <taxon>Pseudomonadota</taxon>
        <taxon>Gammaproteobacteria</taxon>
        <taxon>Pseudomonadales</taxon>
        <taxon>Pseudomonadaceae</taxon>
        <taxon>Pseudomonas</taxon>
    </lineage>
</organism>
<dbReference type="Proteomes" id="UP000669060">
    <property type="component" value="Unassembled WGS sequence"/>
</dbReference>
<dbReference type="InterPro" id="IPR025110">
    <property type="entry name" value="AMP-bd_C"/>
</dbReference>
<name>A0ABS3TQB6_9PSED</name>
<feature type="domain" description="AMP-dependent synthetase/ligase" evidence="3">
    <location>
        <begin position="20"/>
        <end position="381"/>
    </location>
</feature>
<dbReference type="PANTHER" id="PTHR43201">
    <property type="entry name" value="ACYL-COA SYNTHETASE"/>
    <property type="match status" value="1"/>
</dbReference>
<evidence type="ECO:0000256" key="1">
    <source>
        <dbReference type="ARBA" id="ARBA00006432"/>
    </source>
</evidence>
<comment type="caution">
    <text evidence="5">The sequence shown here is derived from an EMBL/GenBank/DDBJ whole genome shotgun (WGS) entry which is preliminary data.</text>
</comment>
<comment type="similarity">
    <text evidence="1">Belongs to the ATP-dependent AMP-binding enzyme family.</text>
</comment>